<sequence length="180" mass="19582">MTVREGTYELGPGDGRLLLRTSRSGLGRRAGHDLTIEATRWTAQAAVREPLEESSGTVVVVVDGLEVREGTGGVKPLSDKDRLDIADNLRKVLEARRHPEITFTATAIDAGAGEIEGDLTIMGRTKPVRVRAEIDGDRLRGGLTVQQTRWGIKPYSAFFGALRLADEVEVEFDLRLSDAG</sequence>
<protein>
    <submittedName>
        <fullName evidence="3">YceI family protein</fullName>
    </submittedName>
</protein>
<dbReference type="AlphaFoldDB" id="A0A6I4MVR8"/>
<gene>
    <name evidence="3" type="ORF">F8568_041690</name>
</gene>
<dbReference type="Proteomes" id="UP000462055">
    <property type="component" value="Unassembled WGS sequence"/>
</dbReference>
<dbReference type="Pfam" id="PF04264">
    <property type="entry name" value="YceI"/>
    <property type="match status" value="1"/>
</dbReference>
<organism evidence="3 4">
    <name type="scientific">Actinomadura physcomitrii</name>
    <dbReference type="NCBI Taxonomy" id="2650748"/>
    <lineage>
        <taxon>Bacteria</taxon>
        <taxon>Bacillati</taxon>
        <taxon>Actinomycetota</taxon>
        <taxon>Actinomycetes</taxon>
        <taxon>Streptosporangiales</taxon>
        <taxon>Thermomonosporaceae</taxon>
        <taxon>Actinomadura</taxon>
    </lineage>
</organism>
<evidence type="ECO:0000256" key="1">
    <source>
        <dbReference type="ARBA" id="ARBA00008812"/>
    </source>
</evidence>
<dbReference type="RefSeq" id="WP_151599537.1">
    <property type="nucleotide sequence ID" value="NZ_WBMS02000056.1"/>
</dbReference>
<keyword evidence="4" id="KW-1185">Reference proteome</keyword>
<reference evidence="3" key="1">
    <citation type="submission" date="2019-12" db="EMBL/GenBank/DDBJ databases">
        <title>Actinomadura physcomitrii sp. nov., a novel actinomycete isolated from moss [Physcomitrium sphaericum (Ludw) Fuernr].</title>
        <authorList>
            <person name="Zhuang X."/>
        </authorList>
    </citation>
    <scope>NUCLEOTIDE SEQUENCE [LARGE SCALE GENOMIC DNA]</scope>
    <source>
        <strain evidence="3">LD22</strain>
    </source>
</reference>
<name>A0A6I4MVR8_9ACTN</name>
<comment type="similarity">
    <text evidence="1">Belongs to the UPF0312 family.</text>
</comment>
<dbReference type="InterPro" id="IPR036761">
    <property type="entry name" value="TTHA0802/YceI-like_sf"/>
</dbReference>
<evidence type="ECO:0000313" key="4">
    <source>
        <dbReference type="Proteomes" id="UP000462055"/>
    </source>
</evidence>
<feature type="domain" description="Lipid/polyisoprenoid-binding YceI-like" evidence="2">
    <location>
        <begin position="7"/>
        <end position="177"/>
    </location>
</feature>
<comment type="caution">
    <text evidence="3">The sequence shown here is derived from an EMBL/GenBank/DDBJ whole genome shotgun (WGS) entry which is preliminary data.</text>
</comment>
<dbReference type="SUPFAM" id="SSF101874">
    <property type="entry name" value="YceI-like"/>
    <property type="match status" value="1"/>
</dbReference>
<evidence type="ECO:0000259" key="2">
    <source>
        <dbReference type="SMART" id="SM00867"/>
    </source>
</evidence>
<proteinExistence type="inferred from homology"/>
<accession>A0A6I4MVR8</accession>
<dbReference type="SMART" id="SM00867">
    <property type="entry name" value="YceI"/>
    <property type="match status" value="1"/>
</dbReference>
<dbReference type="Gene3D" id="2.40.128.110">
    <property type="entry name" value="Lipid/polyisoprenoid-binding, YceI-like"/>
    <property type="match status" value="1"/>
</dbReference>
<dbReference type="InterPro" id="IPR007372">
    <property type="entry name" value="Lipid/polyisoprenoid-bd_YceI"/>
</dbReference>
<evidence type="ECO:0000313" key="3">
    <source>
        <dbReference type="EMBL" id="MWA06749.1"/>
    </source>
</evidence>
<dbReference type="EMBL" id="WBMS02000056">
    <property type="protein sequence ID" value="MWA06749.1"/>
    <property type="molecule type" value="Genomic_DNA"/>
</dbReference>